<name>A0A1X6ZB66_9RHOB</name>
<accession>A0A1X6ZB66</accession>
<dbReference type="RefSeq" id="WP_085826944.1">
    <property type="nucleotide sequence ID" value="NZ_FWFJ01000017.1"/>
</dbReference>
<evidence type="ECO:0000313" key="2">
    <source>
        <dbReference type="EMBL" id="SLN46720.1"/>
    </source>
</evidence>
<proteinExistence type="predicted"/>
<dbReference type="EMBL" id="FWFJ01000017">
    <property type="protein sequence ID" value="SLN46720.1"/>
    <property type="molecule type" value="Genomic_DNA"/>
</dbReference>
<feature type="region of interest" description="Disordered" evidence="1">
    <location>
        <begin position="74"/>
        <end position="94"/>
    </location>
</feature>
<sequence>MTKKTEYLITCFDRNGNKQYELRAPKGANPRLLLERLICRDLDDDTLIASCLRKNAKRAYDPFQIIDMREEHRREQAQGALRSDPNTNDPIGVYNRAREAPIPSGKTLLIAGLNHDFFIKEVET</sequence>
<organism evidence="2 3">
    <name type="scientific">Roseovarius gaetbuli</name>
    <dbReference type="NCBI Taxonomy" id="1356575"/>
    <lineage>
        <taxon>Bacteria</taxon>
        <taxon>Pseudomonadati</taxon>
        <taxon>Pseudomonadota</taxon>
        <taxon>Alphaproteobacteria</taxon>
        <taxon>Rhodobacterales</taxon>
        <taxon>Roseobacteraceae</taxon>
        <taxon>Roseovarius</taxon>
    </lineage>
</organism>
<dbReference type="AlphaFoldDB" id="A0A1X6ZB66"/>
<evidence type="ECO:0000313" key="3">
    <source>
        <dbReference type="Proteomes" id="UP000194012"/>
    </source>
</evidence>
<reference evidence="3" key="1">
    <citation type="submission" date="2017-03" db="EMBL/GenBank/DDBJ databases">
        <authorList>
            <person name="Rodrigo-Torres L."/>
            <person name="Arahal R.D."/>
            <person name="Lucena T."/>
        </authorList>
    </citation>
    <scope>NUCLEOTIDE SEQUENCE [LARGE SCALE GENOMIC DNA]</scope>
    <source>
        <strain evidence="3">CECT 8370</strain>
    </source>
</reference>
<protein>
    <submittedName>
        <fullName evidence="2">Uncharacterized protein</fullName>
    </submittedName>
</protein>
<evidence type="ECO:0000256" key="1">
    <source>
        <dbReference type="SAM" id="MobiDB-lite"/>
    </source>
</evidence>
<dbReference type="Proteomes" id="UP000194012">
    <property type="component" value="Unassembled WGS sequence"/>
</dbReference>
<dbReference type="OrthoDB" id="7855746at2"/>
<keyword evidence="3" id="KW-1185">Reference proteome</keyword>
<gene>
    <name evidence="2" type="ORF">ROG8370_02023</name>
</gene>